<dbReference type="EMBL" id="JACYTQ010000001">
    <property type="protein sequence ID" value="MBD8488057.1"/>
    <property type="molecule type" value="Genomic_DNA"/>
</dbReference>
<keyword evidence="1" id="KW-0175">Coiled coil</keyword>
<comment type="caution">
    <text evidence="2">The sequence shown here is derived from an EMBL/GenBank/DDBJ whole genome shotgun (WGS) entry which is preliminary data.</text>
</comment>
<accession>A0ABR9AIB8</accession>
<keyword evidence="3" id="KW-1185">Reference proteome</keyword>
<sequence>MTTKKSSFEEVENLLQEIGHKIEELIAKGAEAGGEAKVEVEKKVKELRKDKESLEKEFTKRRKDFEEKYQSRRESISPMLEKSKEHFKAGLKELSDAMKTLFNNNQA</sequence>
<reference evidence="2 3" key="1">
    <citation type="submission" date="2020-09" db="EMBL/GenBank/DDBJ databases">
        <title>Echinicola sp. CAU 1574 isolated from sand of Sido Beach.</title>
        <authorList>
            <person name="Kim W."/>
        </authorList>
    </citation>
    <scope>NUCLEOTIDE SEQUENCE [LARGE SCALE GENOMIC DNA]</scope>
    <source>
        <strain evidence="2 3">CAU 1574</strain>
    </source>
</reference>
<evidence type="ECO:0000313" key="3">
    <source>
        <dbReference type="Proteomes" id="UP000647133"/>
    </source>
</evidence>
<dbReference type="RefSeq" id="WP_192008823.1">
    <property type="nucleotide sequence ID" value="NZ_JACYTQ010000001.1"/>
</dbReference>
<feature type="coiled-coil region" evidence="1">
    <location>
        <begin position="8"/>
        <end position="64"/>
    </location>
</feature>
<organism evidence="2 3">
    <name type="scientific">Echinicola arenosa</name>
    <dbReference type="NCBI Taxonomy" id="2774144"/>
    <lineage>
        <taxon>Bacteria</taxon>
        <taxon>Pseudomonadati</taxon>
        <taxon>Bacteroidota</taxon>
        <taxon>Cytophagia</taxon>
        <taxon>Cytophagales</taxon>
        <taxon>Cyclobacteriaceae</taxon>
        <taxon>Echinicola</taxon>
    </lineage>
</organism>
<evidence type="ECO:0000256" key="1">
    <source>
        <dbReference type="SAM" id="Coils"/>
    </source>
</evidence>
<proteinExistence type="predicted"/>
<dbReference type="SUPFAM" id="SSF58113">
    <property type="entry name" value="Apolipoprotein A-I"/>
    <property type="match status" value="1"/>
</dbReference>
<protein>
    <submittedName>
        <fullName evidence="2">Uncharacterized protein</fullName>
    </submittedName>
</protein>
<evidence type="ECO:0000313" key="2">
    <source>
        <dbReference type="EMBL" id="MBD8488057.1"/>
    </source>
</evidence>
<dbReference type="Proteomes" id="UP000647133">
    <property type="component" value="Unassembled WGS sequence"/>
</dbReference>
<name>A0ABR9AIB8_9BACT</name>
<gene>
    <name evidence="2" type="ORF">IFO69_04790</name>
</gene>